<feature type="compositionally biased region" description="Basic and acidic residues" evidence="1">
    <location>
        <begin position="148"/>
        <end position="160"/>
    </location>
</feature>
<dbReference type="Proteomes" id="UP000242310">
    <property type="component" value="Unassembled WGS sequence"/>
</dbReference>
<feature type="compositionally biased region" description="Acidic residues" evidence="1">
    <location>
        <begin position="66"/>
        <end position="101"/>
    </location>
</feature>
<keyword evidence="4" id="KW-1185">Reference proteome</keyword>
<protein>
    <submittedName>
        <fullName evidence="3">Stage III sporulation protein AH</fullName>
    </submittedName>
</protein>
<comment type="caution">
    <text evidence="3">The sequence shown here is derived from an EMBL/GenBank/DDBJ whole genome shotgun (WGS) entry which is preliminary data.</text>
</comment>
<evidence type="ECO:0000256" key="2">
    <source>
        <dbReference type="SAM" id="Phobius"/>
    </source>
</evidence>
<keyword evidence="2" id="KW-0472">Membrane</keyword>
<dbReference type="EMBL" id="PYAV01000011">
    <property type="protein sequence ID" value="PSL43193.1"/>
    <property type="molecule type" value="Genomic_DNA"/>
</dbReference>
<dbReference type="RefSeq" id="WP_106589338.1">
    <property type="nucleotide sequence ID" value="NZ_PYAV01000011.1"/>
</dbReference>
<dbReference type="Gene3D" id="1.10.287.4300">
    <property type="entry name" value="Stage III sporulation protein AH-like"/>
    <property type="match status" value="1"/>
</dbReference>
<gene>
    <name evidence="3" type="ORF">B0H94_11115</name>
</gene>
<feature type="region of interest" description="Disordered" evidence="1">
    <location>
        <begin position="125"/>
        <end position="160"/>
    </location>
</feature>
<keyword evidence="2" id="KW-1133">Transmembrane helix</keyword>
<sequence length="229" mass="25534">MVLKKQTVWLLTMVSLLVVLGVYYLTAPMQEATDEMVDDGEEVGEESDAWAEWVEENPDAAVTIEGFDDEPADEEDPALEEEEEELTGSEEEDPALGEEEPETKGGTSVETEAAGGALFAELRMERAENRSRMQESYTEQIASEELSAGEKHDVHEEKEALQRLMQQEEEMERQIQAEGYPDAVVMAEGEETRILVQAESLSRDEAVKLNRMAAETFGTTQVAVGYHQP</sequence>
<feature type="transmembrane region" description="Helical" evidence="2">
    <location>
        <begin position="7"/>
        <end position="26"/>
    </location>
</feature>
<dbReference type="AlphaFoldDB" id="A0A2P8HAE0"/>
<evidence type="ECO:0000313" key="3">
    <source>
        <dbReference type="EMBL" id="PSL43193.1"/>
    </source>
</evidence>
<organism evidence="3 4">
    <name type="scientific">Salsuginibacillus halophilus</name>
    <dbReference type="NCBI Taxonomy" id="517424"/>
    <lineage>
        <taxon>Bacteria</taxon>
        <taxon>Bacillati</taxon>
        <taxon>Bacillota</taxon>
        <taxon>Bacilli</taxon>
        <taxon>Bacillales</taxon>
        <taxon>Bacillaceae</taxon>
        <taxon>Salsuginibacillus</taxon>
    </lineage>
</organism>
<evidence type="ECO:0000256" key="1">
    <source>
        <dbReference type="SAM" id="MobiDB-lite"/>
    </source>
</evidence>
<accession>A0A2P8HAE0</accession>
<evidence type="ECO:0000313" key="4">
    <source>
        <dbReference type="Proteomes" id="UP000242310"/>
    </source>
</evidence>
<dbReference type="InterPro" id="IPR038503">
    <property type="entry name" value="SpoIIIAH_sf"/>
</dbReference>
<dbReference type="InterPro" id="IPR024232">
    <property type="entry name" value="SpoIIIAH"/>
</dbReference>
<dbReference type="OrthoDB" id="2939102at2"/>
<reference evidence="3 4" key="1">
    <citation type="submission" date="2018-03" db="EMBL/GenBank/DDBJ databases">
        <title>Genomic Encyclopedia of Type Strains, Phase III (KMG-III): the genomes of soil and plant-associated and newly described type strains.</title>
        <authorList>
            <person name="Whitman W."/>
        </authorList>
    </citation>
    <scope>NUCLEOTIDE SEQUENCE [LARGE SCALE GENOMIC DNA]</scope>
    <source>
        <strain evidence="3 4">CGMCC 1.07653</strain>
    </source>
</reference>
<dbReference type="Pfam" id="PF12685">
    <property type="entry name" value="SpoIIIAH"/>
    <property type="match status" value="1"/>
</dbReference>
<feature type="region of interest" description="Disordered" evidence="1">
    <location>
        <begin position="57"/>
        <end position="111"/>
    </location>
</feature>
<name>A0A2P8HAE0_9BACI</name>
<keyword evidence="2" id="KW-0812">Transmembrane</keyword>
<proteinExistence type="predicted"/>